<evidence type="ECO:0000259" key="2">
    <source>
        <dbReference type="Pfam" id="PF00561"/>
    </source>
</evidence>
<dbReference type="OrthoDB" id="9777090at2"/>
<dbReference type="PANTHER" id="PTHR12277:SF81">
    <property type="entry name" value="PROTEIN ABHD13"/>
    <property type="match status" value="1"/>
</dbReference>
<dbReference type="InterPro" id="IPR000073">
    <property type="entry name" value="AB_hydrolase_1"/>
</dbReference>
<dbReference type="KEGG" id="ccah:DWG20_05120"/>
<organism evidence="3 4">
    <name type="scientific">Crenobacter cavernae</name>
    <dbReference type="NCBI Taxonomy" id="2290923"/>
    <lineage>
        <taxon>Bacteria</taxon>
        <taxon>Pseudomonadati</taxon>
        <taxon>Pseudomonadota</taxon>
        <taxon>Betaproteobacteria</taxon>
        <taxon>Neisseriales</taxon>
        <taxon>Neisseriaceae</taxon>
        <taxon>Crenobacter</taxon>
    </lineage>
</organism>
<dbReference type="Gene3D" id="3.40.50.1820">
    <property type="entry name" value="alpha/beta hydrolase"/>
    <property type="match status" value="1"/>
</dbReference>
<gene>
    <name evidence="3" type="ORF">DWG20_05120</name>
</gene>
<keyword evidence="1" id="KW-0472">Membrane</keyword>
<evidence type="ECO:0000256" key="1">
    <source>
        <dbReference type="SAM" id="Phobius"/>
    </source>
</evidence>
<keyword evidence="1" id="KW-0812">Transmembrane</keyword>
<dbReference type="RefSeq" id="WP_115432797.1">
    <property type="nucleotide sequence ID" value="NZ_CP031337.1"/>
</dbReference>
<accession>A0A345Y4L0</accession>
<keyword evidence="3" id="KW-0378">Hydrolase</keyword>
<evidence type="ECO:0000313" key="3">
    <source>
        <dbReference type="EMBL" id="AXK38862.1"/>
    </source>
</evidence>
<sequence length="282" mass="30772">MEVLLKMLTVGGAAYAALLGLVFVLQGHLVYFPDMGRQIVQTPRDAGLAYEAVWLTTEDGIRIEAWYLPAPAARGVALLAHGNAGNISHRMDYAPMFHRLGYSLLLFEYRGYGRSEGRPSEEGTYADARAAWRYLVAERGFPPERIVLVGESLGGAVVARLAADERPGALVLASSFVSVPELAAELYPWLPARWLARYRYDALEALGRVSSPVLIAHSRQDDIVPFSHGERLFAAVKGPKAFLELAGGHNDGFLFSREAWREALGGFLAQHLPAGAMSPAPR</sequence>
<dbReference type="InterPro" id="IPR029058">
    <property type="entry name" value="AB_hydrolase_fold"/>
</dbReference>
<feature type="transmembrane region" description="Helical" evidence="1">
    <location>
        <begin position="12"/>
        <end position="32"/>
    </location>
</feature>
<dbReference type="AlphaFoldDB" id="A0A345Y4L0"/>
<evidence type="ECO:0000313" key="4">
    <source>
        <dbReference type="Proteomes" id="UP000254537"/>
    </source>
</evidence>
<keyword evidence="1" id="KW-1133">Transmembrane helix</keyword>
<dbReference type="Pfam" id="PF00561">
    <property type="entry name" value="Abhydrolase_1"/>
    <property type="match status" value="1"/>
</dbReference>
<name>A0A345Y4L0_9NEIS</name>
<dbReference type="SUPFAM" id="SSF53474">
    <property type="entry name" value="alpha/beta-Hydrolases"/>
    <property type="match status" value="1"/>
</dbReference>
<feature type="domain" description="AB hydrolase-1" evidence="2">
    <location>
        <begin position="78"/>
        <end position="219"/>
    </location>
</feature>
<dbReference type="PANTHER" id="PTHR12277">
    <property type="entry name" value="ALPHA/BETA HYDROLASE DOMAIN-CONTAINING PROTEIN"/>
    <property type="match status" value="1"/>
</dbReference>
<dbReference type="Proteomes" id="UP000254537">
    <property type="component" value="Chromosome"/>
</dbReference>
<dbReference type="EMBL" id="CP031337">
    <property type="protein sequence ID" value="AXK38862.1"/>
    <property type="molecule type" value="Genomic_DNA"/>
</dbReference>
<reference evidence="3 4" key="1">
    <citation type="submission" date="2018-07" db="EMBL/GenBank/DDBJ databases">
        <title>Crenobacter cavernae sp. nov., isolated from a karst cave.</title>
        <authorList>
            <person name="Zhu H."/>
        </authorList>
    </citation>
    <scope>NUCLEOTIDE SEQUENCE [LARGE SCALE GENOMIC DNA]</scope>
    <source>
        <strain evidence="3 4">K1W11S-77</strain>
    </source>
</reference>
<proteinExistence type="predicted"/>
<dbReference type="GO" id="GO:0016787">
    <property type="term" value="F:hydrolase activity"/>
    <property type="evidence" value="ECO:0007669"/>
    <property type="project" value="UniProtKB-KW"/>
</dbReference>
<protein>
    <submittedName>
        <fullName evidence="3">Alpha/beta hydrolase</fullName>
    </submittedName>
</protein>